<feature type="region of interest" description="Disordered" evidence="2">
    <location>
        <begin position="1"/>
        <end position="113"/>
    </location>
</feature>
<feature type="compositionally biased region" description="Basic residues" evidence="2">
    <location>
        <begin position="93"/>
        <end position="104"/>
    </location>
</feature>
<feature type="compositionally biased region" description="Polar residues" evidence="2">
    <location>
        <begin position="125"/>
        <end position="137"/>
    </location>
</feature>
<organism evidence="3">
    <name type="scientific">Phaffia rhodozyma</name>
    <name type="common">Yeast</name>
    <name type="synonym">Xanthophyllomyces dendrorhous</name>
    <dbReference type="NCBI Taxonomy" id="264483"/>
    <lineage>
        <taxon>Eukaryota</taxon>
        <taxon>Fungi</taxon>
        <taxon>Dikarya</taxon>
        <taxon>Basidiomycota</taxon>
        <taxon>Agaricomycotina</taxon>
        <taxon>Tremellomycetes</taxon>
        <taxon>Cystofilobasidiales</taxon>
        <taxon>Mrakiaceae</taxon>
        <taxon>Phaffia</taxon>
    </lineage>
</organism>
<dbReference type="EMBL" id="LN483166">
    <property type="protein sequence ID" value="CED84812.1"/>
    <property type="molecule type" value="Genomic_DNA"/>
</dbReference>
<feature type="compositionally biased region" description="Basic and acidic residues" evidence="2">
    <location>
        <begin position="253"/>
        <end position="284"/>
    </location>
</feature>
<evidence type="ECO:0000313" key="3">
    <source>
        <dbReference type="EMBL" id="CED84812.1"/>
    </source>
</evidence>
<proteinExistence type="inferred from homology"/>
<reference evidence="3" key="1">
    <citation type="submission" date="2014-08" db="EMBL/GenBank/DDBJ databases">
        <authorList>
            <person name="Sharma Rahul"/>
            <person name="Thines Marco"/>
        </authorList>
    </citation>
    <scope>NUCLEOTIDE SEQUENCE</scope>
</reference>
<feature type="compositionally biased region" description="Low complexity" evidence="2">
    <location>
        <begin position="138"/>
        <end position="147"/>
    </location>
</feature>
<evidence type="ECO:0000256" key="1">
    <source>
        <dbReference type="ARBA" id="ARBA00007462"/>
    </source>
</evidence>
<feature type="compositionally biased region" description="Basic and acidic residues" evidence="2">
    <location>
        <begin position="30"/>
        <end position="48"/>
    </location>
</feature>
<dbReference type="GO" id="GO:0000460">
    <property type="term" value="P:maturation of 5.8S rRNA"/>
    <property type="evidence" value="ECO:0007669"/>
    <property type="project" value="TreeGrafter"/>
</dbReference>
<dbReference type="InterPro" id="IPR012459">
    <property type="entry name" value="Rrp15"/>
</dbReference>
<protein>
    <recommendedName>
        <fullName evidence="4">Rrp15p-domain-containing protein</fullName>
    </recommendedName>
</protein>
<evidence type="ECO:0008006" key="4">
    <source>
        <dbReference type="Google" id="ProtNLM"/>
    </source>
</evidence>
<dbReference type="PANTHER" id="PTHR13245:SF14">
    <property type="entry name" value="RRP15-LIKE PROTEIN"/>
    <property type="match status" value="1"/>
</dbReference>
<sequence length="292" mass="31065">MAPTSKKSKLTMSSASLAGGSSAKLKSKSSKREEEVEDRLSDLDRSGSDGEAGSDFGGDDEFDLGEMSGEEGGDGGKMDTDDEIEQANEQGGKSKKTAKRKRRAASPSTFGNLLTTILDTDPVTSFTQPSSLRPSKPSSTTANVSASAVQSQNILSLAPSVRKTLSARKLESRAKRVLQNARVEKEDRGRIRDVLTGWGGTENGVGGQDWERSLRKVAQKGVVRLFNTILQSSAQVEEATAGKKGLAAPEPLPDPRKGKKKEKDNLLGRGGREREGARVTKEGFEALLKGGA</sequence>
<dbReference type="GO" id="GO:0030687">
    <property type="term" value="C:preribosome, large subunit precursor"/>
    <property type="evidence" value="ECO:0007669"/>
    <property type="project" value="TreeGrafter"/>
</dbReference>
<feature type="compositionally biased region" description="Low complexity" evidence="2">
    <location>
        <begin position="13"/>
        <end position="24"/>
    </location>
</feature>
<feature type="compositionally biased region" description="Acidic residues" evidence="2">
    <location>
        <begin position="57"/>
        <end position="73"/>
    </location>
</feature>
<accession>A0A0F7SRM3</accession>
<evidence type="ECO:0000256" key="2">
    <source>
        <dbReference type="SAM" id="MobiDB-lite"/>
    </source>
</evidence>
<dbReference type="Pfam" id="PF07890">
    <property type="entry name" value="Rrp15p"/>
    <property type="match status" value="1"/>
</dbReference>
<feature type="region of interest" description="Disordered" evidence="2">
    <location>
        <begin position="125"/>
        <end position="147"/>
    </location>
</feature>
<dbReference type="PANTHER" id="PTHR13245">
    <property type="entry name" value="RRP15-LIKE PROTEIN"/>
    <property type="match status" value="1"/>
</dbReference>
<name>A0A0F7SRM3_PHARH</name>
<dbReference type="GO" id="GO:0000470">
    <property type="term" value="P:maturation of LSU-rRNA"/>
    <property type="evidence" value="ECO:0007669"/>
    <property type="project" value="TreeGrafter"/>
</dbReference>
<dbReference type="AlphaFoldDB" id="A0A0F7SRM3"/>
<comment type="similarity">
    <text evidence="1">Belongs to the RRP15 family.</text>
</comment>
<feature type="region of interest" description="Disordered" evidence="2">
    <location>
        <begin position="237"/>
        <end position="292"/>
    </location>
</feature>